<keyword evidence="2" id="KW-1185">Reference proteome</keyword>
<sequence>MAELPYQAEYAKSGRAGCKGCKQKIDQGTLRIAVMVQDEVRISKTVYDTEVGQKYGGQPLWHHVKCFAAARGALLYLAGGESLPGFKNLSKSDQDMVKEEIKPMKGEEVPFKKLKEEPKDEKDLKEEKDLQKKLESQNKLFFKHRDACRDSIADMMAFGALLPCPECKNGQLWTKCSYVTQDPKRKAMKVPKEFKESSAFTKYKPKKGVRLFEAAPPPPVIVKKEEPLDQIKKDIPIPPMKNLQFFLYGKLKGSKEDIKHRILKLGGLVVSKLTDTTAAVVSSKADVEKMGSKMGEIAEKEIEPTKRVPQDVIDGKSIPKSGSLYAKSSKSGPTKLKVKGGTAVDPDSGLEDVAHVYKDWSGKKYTTVLGKTDVVAQKNSYYKYWLFRAWGRIGTTIGKNKLEDFRDVEYAVLHFEELFTEKTQNDWSQKKYIKYPDAYYPIEVDYEDNTATADLKTDVDCKLPMPVQKLVMQIFDINVMKKTLLEFELDTEKMPLGKLSKKQIKAGYQVLSDLLNHLTKEQTSQNKIVDATNRFYTLVPHNFGVDNPPLLDNVEAIKSKIEIPIEAHYLKLKAEIIPVDKASPEFQMILKYTTNTHAATHSNYKLNIQQVFKVVRDGEEKRYKPFKKLHNRRLLWHGSRVTNFAGILSQGLRIAPPEAPVTGYMFGKGIYFADMVSKSANYCNTNPSNPNGVMMLCEVALGEMKECTAASYIEKLPAGKHSTWGVGRTQPDPAQTLTLDCGTVVSSNDGLPDKICSKCCTSLEKAYLLRTIAERSDKILRKALVKAHENVPTKKIAFDSFTDIKSEIAPLTIKSEPKWEMEIEVLDNASAPKTMESLDGKDIVIANTVIRKVEPNSDEPKKEAEYLDDDFFQDDDDDDYVPPKEKQKTKFKKPKLSDIRVFKEKKKTIVRKLKVLTKIMDETNGASSDDSKPKSATTITCCKKETVFMQSMHKCRTCTRRPRPLLALRAPPPLPLCRTTRPLGASRGPRARPASLLLLACWLAVVAAELACPPESPPQPPCASCRSYESAREHSLRVIRESLLAKLGFTQAPNTTGRELPRVPPDLMQRFERRAPPSEQADAPAPPRTFVTHTEQDDFLARTDNVLNIRKQPTNQRNFFKRNEPKKIVAPKGLYIFGSVGGGKTMLMDLFYETVPIKEKLRVHFNSFMLNVHARIHELKIKSGKGASSFRDEGSKPYDPIPPVAADITQESWLICFDEFQVTDIGDAMILKRLFTQLFDNGCVVVATSNRKPDDLYKNGLQRSNFLPFIPVLKAHCNVSQLDSGIDYRLRGMGTKYSKYFINSELTTENNVVDNLFKFLVSKETDTVRPIVINIMGRNVKFAKSCGRVLDSTFEELCDRPIGASDYLVISKTFHTVFIRNIPRLSISTHRSQLRRFITLIDTLYDSRVRVVITADCEPKDLLNTGDVGTTLGDADRALMDDLKITKHCEDAKAAIFTGEEEMFACDRCVSRLMEMQTEEYWAKWGKHLD</sequence>
<evidence type="ECO:0000313" key="2">
    <source>
        <dbReference type="Proteomes" id="UP001064048"/>
    </source>
</evidence>
<dbReference type="Proteomes" id="UP001064048">
    <property type="component" value="Chromosome 12"/>
</dbReference>
<protein>
    <submittedName>
        <fullName evidence="1">Uncharacterized protein</fullName>
    </submittedName>
</protein>
<comment type="caution">
    <text evidence="1">The sequence shown here is derived from an EMBL/GenBank/DDBJ whole genome shotgun (WGS) entry which is preliminary data.</text>
</comment>
<reference evidence="1 2" key="1">
    <citation type="journal article" date="2022" name="Genome Biol. Evol.">
        <title>The Spruce Budworm Genome: Reconstructing the Evolutionary History of Antifreeze Proteins.</title>
        <authorList>
            <person name="Beliveau C."/>
            <person name="Gagne P."/>
            <person name="Picq S."/>
            <person name="Vernygora O."/>
            <person name="Keeling C.I."/>
            <person name="Pinkney K."/>
            <person name="Doucet D."/>
            <person name="Wen F."/>
            <person name="Johnston J.S."/>
            <person name="Maaroufi H."/>
            <person name="Boyle B."/>
            <person name="Laroche J."/>
            <person name="Dewar K."/>
            <person name="Juretic N."/>
            <person name="Blackburn G."/>
            <person name="Nisole A."/>
            <person name="Brunet B."/>
            <person name="Brandao M."/>
            <person name="Lumley L."/>
            <person name="Duan J."/>
            <person name="Quan G."/>
            <person name="Lucarotti C.J."/>
            <person name="Roe A.D."/>
            <person name="Sperling F.A.H."/>
            <person name="Levesque R.C."/>
            <person name="Cusson M."/>
        </authorList>
    </citation>
    <scope>NUCLEOTIDE SEQUENCE [LARGE SCALE GENOMIC DNA]</scope>
    <source>
        <strain evidence="1">Glfc:IPQL:Cfum</strain>
    </source>
</reference>
<accession>A0ACC0JXE6</accession>
<evidence type="ECO:0000313" key="1">
    <source>
        <dbReference type="EMBL" id="KAI8428804.1"/>
    </source>
</evidence>
<dbReference type="EMBL" id="CM046112">
    <property type="protein sequence ID" value="KAI8428804.1"/>
    <property type="molecule type" value="Genomic_DNA"/>
</dbReference>
<proteinExistence type="predicted"/>
<name>A0ACC0JXE6_CHOFU</name>
<organism evidence="1 2">
    <name type="scientific">Choristoneura fumiferana</name>
    <name type="common">Spruce budworm moth</name>
    <name type="synonym">Archips fumiferana</name>
    <dbReference type="NCBI Taxonomy" id="7141"/>
    <lineage>
        <taxon>Eukaryota</taxon>
        <taxon>Metazoa</taxon>
        <taxon>Ecdysozoa</taxon>
        <taxon>Arthropoda</taxon>
        <taxon>Hexapoda</taxon>
        <taxon>Insecta</taxon>
        <taxon>Pterygota</taxon>
        <taxon>Neoptera</taxon>
        <taxon>Endopterygota</taxon>
        <taxon>Lepidoptera</taxon>
        <taxon>Glossata</taxon>
        <taxon>Ditrysia</taxon>
        <taxon>Tortricoidea</taxon>
        <taxon>Tortricidae</taxon>
        <taxon>Tortricinae</taxon>
        <taxon>Choristoneura</taxon>
    </lineage>
</organism>
<gene>
    <name evidence="1" type="ORF">MSG28_007474</name>
</gene>